<dbReference type="Proteomes" id="UP000703038">
    <property type="component" value="Unassembled WGS sequence"/>
</dbReference>
<dbReference type="EMBL" id="JAFBBK010000001">
    <property type="protein sequence ID" value="MBM7417245.1"/>
    <property type="molecule type" value="Genomic_DNA"/>
</dbReference>
<protein>
    <submittedName>
        <fullName evidence="3">Glycosyltransferase involved in cell wall biosynthesis</fullName>
    </submittedName>
</protein>
<organism evidence="3 4">
    <name type="scientific">Rhodococcoides corynebacterioides</name>
    <dbReference type="NCBI Taxonomy" id="53972"/>
    <lineage>
        <taxon>Bacteria</taxon>
        <taxon>Bacillati</taxon>
        <taxon>Actinomycetota</taxon>
        <taxon>Actinomycetes</taxon>
        <taxon>Mycobacteriales</taxon>
        <taxon>Nocardiaceae</taxon>
        <taxon>Rhodococcoides</taxon>
    </lineage>
</organism>
<sequence length="271" mass="29651">MRFRASSIVIFDADVLFFAGIFKLIHRLRGNVLVLDIHDYYPSARGQRKLRIVSMFADRVVGVSHFVLDQISVRSNTSRCVRPMVLTEAIRERPVGDFVVGIVGRVSSDKDVHRVLELSRLTSNDVVYSIRGGADASSAGYLASILVELEKAEFSNIRYEGVVERHALYDGLSALLVFNTTEPSGRVVAEAQAAGCPPIVPNSGGAFEYVEDGRSGFVYSHDDIDGLAALLNGLGQNRANSFELEQACREWVSENYSPDASAAMYAQGIAL</sequence>
<gene>
    <name evidence="3" type="ORF">JOE42_003978</name>
</gene>
<dbReference type="Gene3D" id="3.40.50.2000">
    <property type="entry name" value="Glycogen Phosphorylase B"/>
    <property type="match status" value="1"/>
</dbReference>
<dbReference type="InterPro" id="IPR050194">
    <property type="entry name" value="Glycosyltransferase_grp1"/>
</dbReference>
<dbReference type="CDD" id="cd03801">
    <property type="entry name" value="GT4_PimA-like"/>
    <property type="match status" value="1"/>
</dbReference>
<keyword evidence="4" id="KW-1185">Reference proteome</keyword>
<dbReference type="PANTHER" id="PTHR45947:SF3">
    <property type="entry name" value="SULFOQUINOVOSYL TRANSFERASE SQD2"/>
    <property type="match status" value="1"/>
</dbReference>
<keyword evidence="1" id="KW-0808">Transferase</keyword>
<evidence type="ECO:0000313" key="4">
    <source>
        <dbReference type="Proteomes" id="UP000703038"/>
    </source>
</evidence>
<feature type="domain" description="Glycosyl transferase family 1" evidence="2">
    <location>
        <begin position="92"/>
        <end position="243"/>
    </location>
</feature>
<dbReference type="PANTHER" id="PTHR45947">
    <property type="entry name" value="SULFOQUINOVOSYL TRANSFERASE SQD2"/>
    <property type="match status" value="1"/>
</dbReference>
<dbReference type="Pfam" id="PF00534">
    <property type="entry name" value="Glycos_transf_1"/>
    <property type="match status" value="1"/>
</dbReference>
<dbReference type="InterPro" id="IPR001296">
    <property type="entry name" value="Glyco_trans_1"/>
</dbReference>
<proteinExistence type="predicted"/>
<dbReference type="SUPFAM" id="SSF53756">
    <property type="entry name" value="UDP-Glycosyltransferase/glycogen phosphorylase"/>
    <property type="match status" value="1"/>
</dbReference>
<name>A0ABS2L033_9NOCA</name>
<evidence type="ECO:0000259" key="2">
    <source>
        <dbReference type="Pfam" id="PF00534"/>
    </source>
</evidence>
<accession>A0ABS2L033</accession>
<reference evidence="3 4" key="1">
    <citation type="submission" date="2021-01" db="EMBL/GenBank/DDBJ databases">
        <title>Genomics of switchgrass bacterial isolates.</title>
        <authorList>
            <person name="Shade A."/>
        </authorList>
    </citation>
    <scope>NUCLEOTIDE SEQUENCE [LARGE SCALE GENOMIC DNA]</scope>
    <source>
        <strain evidence="3 4">PvP111</strain>
    </source>
</reference>
<dbReference type="RefSeq" id="WP_204869879.1">
    <property type="nucleotide sequence ID" value="NZ_JAFBBK010000001.1"/>
</dbReference>
<evidence type="ECO:0000256" key="1">
    <source>
        <dbReference type="ARBA" id="ARBA00022679"/>
    </source>
</evidence>
<evidence type="ECO:0000313" key="3">
    <source>
        <dbReference type="EMBL" id="MBM7417245.1"/>
    </source>
</evidence>
<comment type="caution">
    <text evidence="3">The sequence shown here is derived from an EMBL/GenBank/DDBJ whole genome shotgun (WGS) entry which is preliminary data.</text>
</comment>